<evidence type="ECO:0000256" key="1">
    <source>
        <dbReference type="ARBA" id="ARBA00022448"/>
    </source>
</evidence>
<dbReference type="GO" id="GO:0031080">
    <property type="term" value="C:nuclear pore outer ring"/>
    <property type="evidence" value="ECO:0007669"/>
    <property type="project" value="TreeGrafter"/>
</dbReference>
<protein>
    <recommendedName>
        <fullName evidence="7">Nuclear pore complex protein</fullName>
    </recommendedName>
</protein>
<keyword evidence="1 7" id="KW-0813">Transport</keyword>
<dbReference type="OrthoDB" id="3098at2759"/>
<evidence type="ECO:0000313" key="9">
    <source>
        <dbReference type="Proteomes" id="UP001150266"/>
    </source>
</evidence>
<dbReference type="EMBL" id="JAOTPV010000037">
    <property type="protein sequence ID" value="KAJ4468243.1"/>
    <property type="molecule type" value="Genomic_DNA"/>
</dbReference>
<dbReference type="InterPro" id="IPR007252">
    <property type="entry name" value="Nup84/Nup107"/>
</dbReference>
<dbReference type="GO" id="GO:0017056">
    <property type="term" value="F:structural constituent of nuclear pore"/>
    <property type="evidence" value="ECO:0007669"/>
    <property type="project" value="UniProtKB-UniRule"/>
</dbReference>
<gene>
    <name evidence="8" type="ORF">J3R30DRAFT_3560370</name>
</gene>
<keyword evidence="7" id="KW-0472">Membrane</keyword>
<keyword evidence="6 7" id="KW-0539">Nucleus</keyword>
<comment type="subunit">
    <text evidence="7">Part of the nuclear pore complex (NPC).</text>
</comment>
<dbReference type="GO" id="GO:0000973">
    <property type="term" value="P:post-transcriptional tethering of RNA polymerase II gene DNA at nuclear periphery"/>
    <property type="evidence" value="ECO:0007669"/>
    <property type="project" value="TreeGrafter"/>
</dbReference>
<evidence type="ECO:0000256" key="2">
    <source>
        <dbReference type="ARBA" id="ARBA00022816"/>
    </source>
</evidence>
<evidence type="ECO:0000256" key="5">
    <source>
        <dbReference type="ARBA" id="ARBA00023132"/>
    </source>
</evidence>
<keyword evidence="4 7" id="KW-0811">Translocation</keyword>
<evidence type="ECO:0000313" key="8">
    <source>
        <dbReference type="EMBL" id="KAJ4468243.1"/>
    </source>
</evidence>
<keyword evidence="3" id="KW-0653">Protein transport</keyword>
<dbReference type="GO" id="GO:0031965">
    <property type="term" value="C:nuclear membrane"/>
    <property type="evidence" value="ECO:0007669"/>
    <property type="project" value="UniProtKB-SubCell"/>
</dbReference>
<accession>A0A9W9DGE3</accession>
<dbReference type="PANTHER" id="PTHR13003">
    <property type="entry name" value="NUP107-RELATED"/>
    <property type="match status" value="1"/>
</dbReference>
<comment type="caution">
    <text evidence="8">The sequence shown here is derived from an EMBL/GenBank/DDBJ whole genome shotgun (WGS) entry which is preliminary data.</text>
</comment>
<keyword evidence="5 7" id="KW-0906">Nuclear pore complex</keyword>
<dbReference type="Pfam" id="PF04121">
    <property type="entry name" value="Nup84_Nup100"/>
    <property type="match status" value="1"/>
</dbReference>
<dbReference type="GO" id="GO:0006606">
    <property type="term" value="P:protein import into nucleus"/>
    <property type="evidence" value="ECO:0007669"/>
    <property type="project" value="TreeGrafter"/>
</dbReference>
<evidence type="ECO:0000256" key="4">
    <source>
        <dbReference type="ARBA" id="ARBA00023010"/>
    </source>
</evidence>
<proteinExistence type="inferred from homology"/>
<reference evidence="8" key="1">
    <citation type="submission" date="2022-08" db="EMBL/GenBank/DDBJ databases">
        <title>A Global Phylogenomic Analysis of the Shiitake Genus Lentinula.</title>
        <authorList>
            <consortium name="DOE Joint Genome Institute"/>
            <person name="Sierra-Patev S."/>
            <person name="Min B."/>
            <person name="Naranjo-Ortiz M."/>
            <person name="Looney B."/>
            <person name="Konkel Z."/>
            <person name="Slot J.C."/>
            <person name="Sakamoto Y."/>
            <person name="Steenwyk J.L."/>
            <person name="Rokas A."/>
            <person name="Carro J."/>
            <person name="Camarero S."/>
            <person name="Ferreira P."/>
            <person name="Molpeceres G."/>
            <person name="Ruiz-Duenas F.J."/>
            <person name="Serrano A."/>
            <person name="Henrissat B."/>
            <person name="Drula E."/>
            <person name="Hughes K.W."/>
            <person name="Mata J.L."/>
            <person name="Ishikawa N.K."/>
            <person name="Vargas-Isla R."/>
            <person name="Ushijima S."/>
            <person name="Smith C.A."/>
            <person name="Ahrendt S."/>
            <person name="Andreopoulos W."/>
            <person name="He G."/>
            <person name="Labutti K."/>
            <person name="Lipzen A."/>
            <person name="Ng V."/>
            <person name="Riley R."/>
            <person name="Sandor L."/>
            <person name="Barry K."/>
            <person name="Martinez A.T."/>
            <person name="Xiao Y."/>
            <person name="Gibbons J.G."/>
            <person name="Terashima K."/>
            <person name="Grigoriev I.V."/>
            <person name="Hibbett D.S."/>
        </authorList>
    </citation>
    <scope>NUCLEOTIDE SEQUENCE</scope>
    <source>
        <strain evidence="8">JLM2183</strain>
    </source>
</reference>
<organism evidence="8 9">
    <name type="scientific">Lentinula aciculospora</name>
    <dbReference type="NCBI Taxonomy" id="153920"/>
    <lineage>
        <taxon>Eukaryota</taxon>
        <taxon>Fungi</taxon>
        <taxon>Dikarya</taxon>
        <taxon>Basidiomycota</taxon>
        <taxon>Agaricomycotina</taxon>
        <taxon>Agaricomycetes</taxon>
        <taxon>Agaricomycetidae</taxon>
        <taxon>Agaricales</taxon>
        <taxon>Marasmiineae</taxon>
        <taxon>Omphalotaceae</taxon>
        <taxon>Lentinula</taxon>
    </lineage>
</organism>
<dbReference type="PANTHER" id="PTHR13003:SF2">
    <property type="entry name" value="NUCLEAR PORE COMPLEX PROTEIN NUP107"/>
    <property type="match status" value="1"/>
</dbReference>
<comment type="subcellular location">
    <subcellularLocation>
        <location evidence="7">Nucleus</location>
        <location evidence="7">Nuclear pore complex</location>
    </subcellularLocation>
    <subcellularLocation>
        <location evidence="7">Nucleus membrane</location>
    </subcellularLocation>
</comment>
<dbReference type="GO" id="GO:0006406">
    <property type="term" value="P:mRNA export from nucleus"/>
    <property type="evidence" value="ECO:0007669"/>
    <property type="project" value="TreeGrafter"/>
</dbReference>
<evidence type="ECO:0000256" key="6">
    <source>
        <dbReference type="ARBA" id="ARBA00023242"/>
    </source>
</evidence>
<keyword evidence="9" id="KW-1185">Reference proteome</keyword>
<sequence length="779" mass="88039">MAEVLYAQCAEVLSLAQSMKDDLAALLDPDTGLAPRFRQLCRNRIEELENDASSEHISEEMELLRLEDNTWALLQAVMPSRKTEISCSEYAQDLLQQNPYTPTATIAQAILNASPVLTELIVVREWLQDTAPSPMQPEATTGYWKFTKHNIMQGLRTGSGVRQGLVKEIDPDAVNRADGRTLSADDSSYEKSLVQALYGYIRAGRLEDAIELCKRAHQPWRAASIRGSLLLYWKDIANERPQDEVDSDDVDAWTGNPNRRLWKAVCTRAALNTALADYERVLYAALAPSPQTSLILKSACRTWEDHLWAQISIMCEEKQTMEMSRLGGSFWEGGMSAVEKGARSVSRETMEEEEEEWEEEVRGTLDGLKSVHVEEGPPTDHPFHFSQLNIIQDRTGFLLEVFAEGLQNQSFQTTTYEYAPMCRFFAHLCLFLQMIDVAVPPDAVVIILEAYLQILEAAGKRELIAMYAGALGENAVSRYAVFLVSLELSADPSERQLALTRAKEHGLDVDGVAAVTAEMTMNKALELLPALRGPLPSMTVLQPQASDAETLFLRSIEWTTFCEATYDRALEQANHICRYFLATGRVQLAQQLLNMLPTELAAIGEPEEQATEYLHYSQFFSIWETLERIVECQALEVSDMNRDTRSDWLRDYKLLLDQSYEQIVKLLIEDWLVSDVENTGGDARRRALIRIRQIYIPELVIRLHFTLFASRHRFPGNLKLLLQLVNIVADSRYKLYEDFFSESGARLDDYLRAVRQAILGGLEGGGSDPFRIISQLRPT</sequence>
<evidence type="ECO:0000256" key="3">
    <source>
        <dbReference type="ARBA" id="ARBA00022927"/>
    </source>
</evidence>
<keyword evidence="2" id="KW-0509">mRNA transport</keyword>
<evidence type="ECO:0000256" key="7">
    <source>
        <dbReference type="RuleBase" id="RU365072"/>
    </source>
</evidence>
<comment type="function">
    <text evidence="7">Functions as a component of the nuclear pore complex (NPC).</text>
</comment>
<name>A0A9W9DGE3_9AGAR</name>
<dbReference type="Gene3D" id="1.20.190.50">
    <property type="match status" value="1"/>
</dbReference>
<dbReference type="Gene3D" id="1.10.3450.20">
    <property type="match status" value="1"/>
</dbReference>
<dbReference type="Proteomes" id="UP001150266">
    <property type="component" value="Unassembled WGS sequence"/>
</dbReference>
<comment type="similarity">
    <text evidence="7">Belongs to the nucleoporin Nup84/Nup107 family.</text>
</comment>
<dbReference type="AlphaFoldDB" id="A0A9W9DGE3"/>